<sequence length="57" mass="6419">MFCICVDSKEICGSDSSNSEPFVFLCRDEPHTVTREHVLPKIGESTDLNKSKVFERG</sequence>
<proteinExistence type="predicted"/>
<dbReference type="EMBL" id="CM047898">
    <property type="protein sequence ID" value="KAJ0106031.1"/>
    <property type="molecule type" value="Genomic_DNA"/>
</dbReference>
<dbReference type="Proteomes" id="UP001164250">
    <property type="component" value="Chromosome 2"/>
</dbReference>
<evidence type="ECO:0000313" key="1">
    <source>
        <dbReference type="EMBL" id="KAJ0106031.1"/>
    </source>
</evidence>
<protein>
    <submittedName>
        <fullName evidence="1">Uncharacterized protein</fullName>
    </submittedName>
</protein>
<name>A0ACC1C1A2_9ROSI</name>
<accession>A0ACC1C1A2</accession>
<comment type="caution">
    <text evidence="1">The sequence shown here is derived from an EMBL/GenBank/DDBJ whole genome shotgun (WGS) entry which is preliminary data.</text>
</comment>
<keyword evidence="2" id="KW-1185">Reference proteome</keyword>
<gene>
    <name evidence="1" type="ORF">Patl1_19159</name>
</gene>
<reference evidence="2" key="1">
    <citation type="journal article" date="2023" name="G3 (Bethesda)">
        <title>Genome assembly and association tests identify interacting loci associated with vigor, precocity, and sex in interspecific pistachio rootstocks.</title>
        <authorList>
            <person name="Palmer W."/>
            <person name="Jacygrad E."/>
            <person name="Sagayaradj S."/>
            <person name="Cavanaugh K."/>
            <person name="Han R."/>
            <person name="Bertier L."/>
            <person name="Beede B."/>
            <person name="Kafkas S."/>
            <person name="Golino D."/>
            <person name="Preece J."/>
            <person name="Michelmore R."/>
        </authorList>
    </citation>
    <scope>NUCLEOTIDE SEQUENCE [LARGE SCALE GENOMIC DNA]</scope>
</reference>
<evidence type="ECO:0000313" key="2">
    <source>
        <dbReference type="Proteomes" id="UP001164250"/>
    </source>
</evidence>
<organism evidence="1 2">
    <name type="scientific">Pistacia atlantica</name>
    <dbReference type="NCBI Taxonomy" id="434234"/>
    <lineage>
        <taxon>Eukaryota</taxon>
        <taxon>Viridiplantae</taxon>
        <taxon>Streptophyta</taxon>
        <taxon>Embryophyta</taxon>
        <taxon>Tracheophyta</taxon>
        <taxon>Spermatophyta</taxon>
        <taxon>Magnoliopsida</taxon>
        <taxon>eudicotyledons</taxon>
        <taxon>Gunneridae</taxon>
        <taxon>Pentapetalae</taxon>
        <taxon>rosids</taxon>
        <taxon>malvids</taxon>
        <taxon>Sapindales</taxon>
        <taxon>Anacardiaceae</taxon>
        <taxon>Pistacia</taxon>
    </lineage>
</organism>